<keyword evidence="4" id="KW-0378">Hydrolase</keyword>
<dbReference type="Proteomes" id="UP000030661">
    <property type="component" value="Unassembled WGS sequence"/>
</dbReference>
<reference evidence="4" key="1">
    <citation type="journal article" date="2015" name="PeerJ">
        <title>First genomic representation of candidate bacterial phylum KSB3 points to enhanced environmental sensing as a trigger of wastewater bulking.</title>
        <authorList>
            <person name="Sekiguchi Y."/>
            <person name="Ohashi A."/>
            <person name="Parks D.H."/>
            <person name="Yamauchi T."/>
            <person name="Tyson G.W."/>
            <person name="Hugenholtz P."/>
        </authorList>
    </citation>
    <scope>NUCLEOTIDE SEQUENCE [LARGE SCALE GENOMIC DNA]</scope>
</reference>
<dbReference type="GO" id="GO:0045493">
    <property type="term" value="P:xylan catabolic process"/>
    <property type="evidence" value="ECO:0007669"/>
    <property type="project" value="UniProtKB-KW"/>
</dbReference>
<keyword evidence="4" id="KW-0624">Polysaccharide degradation</keyword>
<name>A0A081BZY8_VECG1</name>
<comment type="subcellular location">
    <subcellularLocation>
        <location evidence="1">Secreted</location>
    </subcellularLocation>
</comment>
<sequence length="273" mass="31378">MKNNRLSRTYWRDTFIIGTGYAKRLLGSGIGKRVICLHDTEDASTFREKMLWLKEHYDLVSLDDLLSRPLQTRTLVAVTFDDGYVSWHEVAAPILHDLNIPATFFVCSGFVGLEGEQAKQFIKTRLRRQQQLLPLTKTQVFDLAQCALFEIGGHTVHHVDLGQIRDETLLKCEIAEDQRQLEDWTGQPVRWFAYPFGMQQHISEQAISRLKQLQFSGACTYIPQFVKAQTDRFLVGRAGLDLQASPTLWRAWLSGGYDRLYSLKNKIFTCVSF</sequence>
<dbReference type="eggNOG" id="COG0726">
    <property type="taxonomic scope" value="Bacteria"/>
</dbReference>
<gene>
    <name evidence="4" type="ORF">U27_04865</name>
</gene>
<dbReference type="InterPro" id="IPR051398">
    <property type="entry name" value="Polysacch_Deacetylase"/>
</dbReference>
<protein>
    <submittedName>
        <fullName evidence="4">Probable predicted xylanase/chitin deacetylase</fullName>
    </submittedName>
</protein>
<evidence type="ECO:0000313" key="5">
    <source>
        <dbReference type="Proteomes" id="UP000030661"/>
    </source>
</evidence>
<dbReference type="GO" id="GO:0016798">
    <property type="term" value="F:hydrolase activity, acting on glycosyl bonds"/>
    <property type="evidence" value="ECO:0007669"/>
    <property type="project" value="UniProtKB-KW"/>
</dbReference>
<keyword evidence="5" id="KW-1185">Reference proteome</keyword>
<dbReference type="Pfam" id="PF01522">
    <property type="entry name" value="Polysacc_deac_1"/>
    <property type="match status" value="1"/>
</dbReference>
<dbReference type="CDD" id="cd10918">
    <property type="entry name" value="CE4_NodB_like_5s_6s"/>
    <property type="match status" value="1"/>
</dbReference>
<dbReference type="PROSITE" id="PS51677">
    <property type="entry name" value="NODB"/>
    <property type="match status" value="1"/>
</dbReference>
<keyword evidence="4" id="KW-0119">Carbohydrate metabolism</keyword>
<keyword evidence="4" id="KW-0858">Xylan degradation</keyword>
<dbReference type="AlphaFoldDB" id="A0A081BZY8"/>
<dbReference type="SUPFAM" id="SSF88713">
    <property type="entry name" value="Glycoside hydrolase/deacetylase"/>
    <property type="match status" value="1"/>
</dbReference>
<keyword evidence="4" id="KW-0326">Glycosidase</keyword>
<dbReference type="STRING" id="1499967.U27_04865"/>
<dbReference type="PANTHER" id="PTHR34216">
    <property type="match status" value="1"/>
</dbReference>
<feature type="domain" description="NodB homology" evidence="3">
    <location>
        <begin position="74"/>
        <end position="273"/>
    </location>
</feature>
<evidence type="ECO:0000256" key="2">
    <source>
        <dbReference type="ARBA" id="ARBA00022729"/>
    </source>
</evidence>
<dbReference type="Gene3D" id="3.20.20.370">
    <property type="entry name" value="Glycoside hydrolase/deacetylase"/>
    <property type="match status" value="1"/>
</dbReference>
<dbReference type="PANTHER" id="PTHR34216:SF3">
    <property type="entry name" value="POLY-BETA-1,6-N-ACETYL-D-GLUCOSAMINE N-DEACETYLASE"/>
    <property type="match status" value="1"/>
</dbReference>
<evidence type="ECO:0000259" key="3">
    <source>
        <dbReference type="PROSITE" id="PS51677"/>
    </source>
</evidence>
<keyword evidence="2" id="KW-0732">Signal</keyword>
<evidence type="ECO:0000256" key="1">
    <source>
        <dbReference type="ARBA" id="ARBA00004613"/>
    </source>
</evidence>
<evidence type="ECO:0000313" key="4">
    <source>
        <dbReference type="EMBL" id="GAK57893.1"/>
    </source>
</evidence>
<dbReference type="InterPro" id="IPR002509">
    <property type="entry name" value="NODB_dom"/>
</dbReference>
<dbReference type="HOGENOM" id="CLU_1018029_0_0_0"/>
<dbReference type="EMBL" id="DF820466">
    <property type="protein sequence ID" value="GAK57893.1"/>
    <property type="molecule type" value="Genomic_DNA"/>
</dbReference>
<organism evidence="4">
    <name type="scientific">Vecturithrix granuli</name>
    <dbReference type="NCBI Taxonomy" id="1499967"/>
    <lineage>
        <taxon>Bacteria</taxon>
        <taxon>Candidatus Moduliflexota</taxon>
        <taxon>Candidatus Vecturitrichia</taxon>
        <taxon>Candidatus Vecturitrichales</taxon>
        <taxon>Candidatus Vecturitrichaceae</taxon>
        <taxon>Candidatus Vecturithrix</taxon>
    </lineage>
</organism>
<dbReference type="InterPro" id="IPR011330">
    <property type="entry name" value="Glyco_hydro/deAcase_b/a-brl"/>
</dbReference>
<dbReference type="GO" id="GO:0005576">
    <property type="term" value="C:extracellular region"/>
    <property type="evidence" value="ECO:0007669"/>
    <property type="project" value="UniProtKB-SubCell"/>
</dbReference>
<dbReference type="GO" id="GO:0016810">
    <property type="term" value="F:hydrolase activity, acting on carbon-nitrogen (but not peptide) bonds"/>
    <property type="evidence" value="ECO:0007669"/>
    <property type="project" value="InterPro"/>
</dbReference>
<accession>A0A081BZY8</accession>
<proteinExistence type="predicted"/>